<keyword evidence="2 7" id="KW-0533">Nickel</keyword>
<dbReference type="GO" id="GO:0003700">
    <property type="term" value="F:DNA-binding transcription factor activity"/>
    <property type="evidence" value="ECO:0007669"/>
    <property type="project" value="UniProtKB-UniRule"/>
</dbReference>
<feature type="domain" description="Ribbon-helix-helix protein CopG" evidence="8">
    <location>
        <begin position="2"/>
        <end position="43"/>
    </location>
</feature>
<organism evidence="10 11">
    <name type="scientific">Nitrosospira lacus</name>
    <dbReference type="NCBI Taxonomy" id="1288494"/>
    <lineage>
        <taxon>Bacteria</taxon>
        <taxon>Pseudomonadati</taxon>
        <taxon>Pseudomonadota</taxon>
        <taxon>Betaproteobacteria</taxon>
        <taxon>Nitrosomonadales</taxon>
        <taxon>Nitrosomonadaceae</taxon>
        <taxon>Nitrosospira</taxon>
    </lineage>
</organism>
<dbReference type="AlphaFoldDB" id="A0A1W6SPG1"/>
<dbReference type="GO" id="GO:0016151">
    <property type="term" value="F:nickel cation binding"/>
    <property type="evidence" value="ECO:0007669"/>
    <property type="project" value="UniProtKB-UniRule"/>
</dbReference>
<dbReference type="NCBIfam" id="NF003381">
    <property type="entry name" value="PRK04460.1"/>
    <property type="match status" value="1"/>
</dbReference>
<dbReference type="NCBIfam" id="NF002815">
    <property type="entry name" value="PRK02967.1"/>
    <property type="match status" value="1"/>
</dbReference>
<keyword evidence="3 7" id="KW-0479">Metal-binding</keyword>
<dbReference type="Pfam" id="PF08753">
    <property type="entry name" value="NikR_C"/>
    <property type="match status" value="1"/>
</dbReference>
<evidence type="ECO:0000256" key="3">
    <source>
        <dbReference type="ARBA" id="ARBA00022723"/>
    </source>
</evidence>
<evidence type="ECO:0000313" key="11">
    <source>
        <dbReference type="Proteomes" id="UP000012179"/>
    </source>
</evidence>
<feature type="binding site" evidence="7">
    <location>
        <position position="77"/>
    </location>
    <ligand>
        <name>Ni(2+)</name>
        <dbReference type="ChEBI" id="CHEBI:49786"/>
    </ligand>
</feature>
<name>A0A1W6SPG1_9PROT</name>
<protein>
    <recommendedName>
        <fullName evidence="7">Putative nickel-responsive regulator</fullName>
    </recommendedName>
</protein>
<evidence type="ECO:0000256" key="2">
    <source>
        <dbReference type="ARBA" id="ARBA00022596"/>
    </source>
</evidence>
<dbReference type="SUPFAM" id="SSF55021">
    <property type="entry name" value="ACT-like"/>
    <property type="match status" value="1"/>
</dbReference>
<reference evidence="10 11" key="1">
    <citation type="journal article" date="2015" name="Int. J. Syst. Evol. Microbiol.">
        <title>Nitrosospira lacus sp. nov., a psychrotolerant, ammonia-oxidizing bacterium from sandy lake sediment.</title>
        <authorList>
            <person name="Urakawa H."/>
            <person name="Garcia J.C."/>
            <person name="Nielsen J.L."/>
            <person name="Le V.Q."/>
            <person name="Kozlowski J.A."/>
            <person name="Stein L.Y."/>
            <person name="Lim C.K."/>
            <person name="Pommerening-Roser A."/>
            <person name="Martens-Habbena W."/>
            <person name="Stahl D.A."/>
            <person name="Klotz M.G."/>
        </authorList>
    </citation>
    <scope>NUCLEOTIDE SEQUENCE [LARGE SCALE GENOMIC DNA]</scope>
    <source>
        <strain evidence="10 11">APG3</strain>
    </source>
</reference>
<dbReference type="InterPro" id="IPR027271">
    <property type="entry name" value="Acetolactate_synth/TF_NikR_C"/>
</dbReference>
<evidence type="ECO:0000259" key="9">
    <source>
        <dbReference type="Pfam" id="PF08753"/>
    </source>
</evidence>
<dbReference type="OrthoDB" id="9806294at2"/>
<dbReference type="Gene3D" id="1.10.1220.10">
    <property type="entry name" value="Met repressor-like"/>
    <property type="match status" value="1"/>
</dbReference>
<sequence length="153" mass="17606">MERLTISLDNQLSEQFDELMHARGYTNRSEAMRDLIREKLEAERLKEWNEGYCVGTLSYIYDHHESDLARRITSAQHNHHDLTLSSMHVHMDHDNCLEVIILRGPTPSVRNFANLVMATRGVRHGKLHLVPVEITQAQHSPASTLHIHSNPLT</sequence>
<feature type="binding site" evidence="7">
    <location>
        <position position="88"/>
    </location>
    <ligand>
        <name>Ni(2+)</name>
        <dbReference type="ChEBI" id="CHEBI:49786"/>
    </ligand>
</feature>
<dbReference type="PANTHER" id="PTHR34719:SF2">
    <property type="entry name" value="NICKEL-RESPONSIVE REGULATOR"/>
    <property type="match status" value="1"/>
</dbReference>
<dbReference type="GO" id="GO:0010045">
    <property type="term" value="P:response to nickel cation"/>
    <property type="evidence" value="ECO:0007669"/>
    <property type="project" value="InterPro"/>
</dbReference>
<dbReference type="RefSeq" id="WP_085921974.1">
    <property type="nucleotide sequence ID" value="NZ_CP021106.3"/>
</dbReference>
<dbReference type="InterPro" id="IPR013321">
    <property type="entry name" value="Arc_rbn_hlx_hlx"/>
</dbReference>
<dbReference type="EMBL" id="CP021106">
    <property type="protein sequence ID" value="ARO87685.1"/>
    <property type="molecule type" value="Genomic_DNA"/>
</dbReference>
<evidence type="ECO:0000256" key="6">
    <source>
        <dbReference type="ARBA" id="ARBA00023163"/>
    </source>
</evidence>
<dbReference type="PANTHER" id="PTHR34719">
    <property type="entry name" value="NICKEL-RESPONSIVE REGULATOR"/>
    <property type="match status" value="1"/>
</dbReference>
<dbReference type="Pfam" id="PF01402">
    <property type="entry name" value="RHH_1"/>
    <property type="match status" value="1"/>
</dbReference>
<evidence type="ECO:0000259" key="8">
    <source>
        <dbReference type="Pfam" id="PF01402"/>
    </source>
</evidence>
<dbReference type="KEGG" id="nlc:EBAPG3_007810"/>
<gene>
    <name evidence="10" type="ORF">EBAPG3_007810</name>
</gene>
<dbReference type="GO" id="GO:0003677">
    <property type="term" value="F:DNA binding"/>
    <property type="evidence" value="ECO:0007669"/>
    <property type="project" value="UniProtKB-KW"/>
</dbReference>
<dbReference type="InterPro" id="IPR002145">
    <property type="entry name" value="CopG"/>
</dbReference>
<evidence type="ECO:0000256" key="4">
    <source>
        <dbReference type="ARBA" id="ARBA00023015"/>
    </source>
</evidence>
<dbReference type="SUPFAM" id="SSF47598">
    <property type="entry name" value="Ribbon-helix-helix"/>
    <property type="match status" value="1"/>
</dbReference>
<dbReference type="InterPro" id="IPR010985">
    <property type="entry name" value="Ribbon_hlx_hlx"/>
</dbReference>
<evidence type="ECO:0000256" key="1">
    <source>
        <dbReference type="ARBA" id="ARBA00008478"/>
    </source>
</evidence>
<keyword evidence="5 7" id="KW-0238">DNA-binding</keyword>
<dbReference type="InterPro" id="IPR022988">
    <property type="entry name" value="Ni_resp_reg_NikR"/>
</dbReference>
<dbReference type="InterPro" id="IPR045865">
    <property type="entry name" value="ACT-like_dom_sf"/>
</dbReference>
<dbReference type="Proteomes" id="UP000012179">
    <property type="component" value="Chromosome"/>
</dbReference>
<feature type="domain" description="Transcription factor NikR nickel binding C-terminal" evidence="9">
    <location>
        <begin position="54"/>
        <end position="130"/>
    </location>
</feature>
<keyword evidence="11" id="KW-1185">Reference proteome</keyword>
<accession>A0A1W6SPG1</accession>
<proteinExistence type="inferred from homology"/>
<evidence type="ECO:0000256" key="5">
    <source>
        <dbReference type="ARBA" id="ARBA00023125"/>
    </source>
</evidence>
<keyword evidence="6 7" id="KW-0804">Transcription</keyword>
<feature type="binding site" evidence="7">
    <location>
        <position position="96"/>
    </location>
    <ligand>
        <name>Ni(2+)</name>
        <dbReference type="ChEBI" id="CHEBI:49786"/>
    </ligand>
</feature>
<dbReference type="InterPro" id="IPR014864">
    <property type="entry name" value="TF_NikR_Ni-bd_C"/>
</dbReference>
<comment type="cofactor">
    <cofactor evidence="7">
        <name>Ni(2+)</name>
        <dbReference type="ChEBI" id="CHEBI:49786"/>
    </cofactor>
    <text evidence="7">Binds 1 nickel ion per subunit.</text>
</comment>
<dbReference type="CDD" id="cd22231">
    <property type="entry name" value="RHH_NikR_HicB-like"/>
    <property type="match status" value="1"/>
</dbReference>
<evidence type="ECO:0000256" key="7">
    <source>
        <dbReference type="HAMAP-Rule" id="MF_00476"/>
    </source>
</evidence>
<keyword evidence="4 7" id="KW-0805">Transcription regulation</keyword>
<comment type="function">
    <text evidence="7">Transcriptional regulator.</text>
</comment>
<comment type="similarity">
    <text evidence="1 7">Belongs to the transcriptional regulatory CopG/NikR family.</text>
</comment>
<evidence type="ECO:0000313" key="10">
    <source>
        <dbReference type="EMBL" id="ARO87685.1"/>
    </source>
</evidence>
<dbReference type="HAMAP" id="MF_00476">
    <property type="entry name" value="NikR"/>
    <property type="match status" value="1"/>
</dbReference>
<feature type="binding site" evidence="7">
    <location>
        <position position="90"/>
    </location>
    <ligand>
        <name>Ni(2+)</name>
        <dbReference type="ChEBI" id="CHEBI:49786"/>
    </ligand>
</feature>
<dbReference type="NCBIfam" id="NF002169">
    <property type="entry name" value="PRK01002.1"/>
    <property type="match status" value="1"/>
</dbReference>
<dbReference type="Gene3D" id="3.30.70.1150">
    <property type="entry name" value="ACT-like. Chain A, domain 2"/>
    <property type="match status" value="1"/>
</dbReference>
<dbReference type="InterPro" id="IPR050192">
    <property type="entry name" value="CopG/NikR_regulator"/>
</dbReference>